<name>A0A2K4WWP4_PSESX</name>
<gene>
    <name evidence="1" type="ORF">CFBP3840_03246</name>
</gene>
<organism evidence="1 2">
    <name type="scientific">Pseudomonas syringae</name>
    <dbReference type="NCBI Taxonomy" id="317"/>
    <lineage>
        <taxon>Bacteria</taxon>
        <taxon>Pseudomonadati</taxon>
        <taxon>Pseudomonadota</taxon>
        <taxon>Gammaproteobacteria</taxon>
        <taxon>Pseudomonadales</taxon>
        <taxon>Pseudomonadaceae</taxon>
        <taxon>Pseudomonas</taxon>
    </lineage>
</organism>
<accession>A0A2K4WWP4</accession>
<dbReference type="EMBL" id="LT963409">
    <property type="protein sequence ID" value="SOS40288.1"/>
    <property type="molecule type" value="Genomic_DNA"/>
</dbReference>
<evidence type="ECO:0000313" key="2">
    <source>
        <dbReference type="Proteomes" id="UP000238095"/>
    </source>
</evidence>
<dbReference type="AlphaFoldDB" id="A0A2K4WWP4"/>
<sequence>MIALNGWQRLWVVACAVLLVVMASTAASRSFPTAERIESSYAFDRYMHDNNLGCLENEAANARAGIVAPVSICLNSDPAEVRRVFAEDTASYEYRRTHVLMLQLESAGWIIVGWLLLCGALYLLGLILAWIIRGFRPRANVA</sequence>
<reference evidence="1 2" key="1">
    <citation type="submission" date="2017-11" db="EMBL/GenBank/DDBJ databases">
        <authorList>
            <person name="Han C.G."/>
        </authorList>
    </citation>
    <scope>NUCLEOTIDE SEQUENCE [LARGE SCALE GENOMIC DNA]</scope>
    <source>
        <strain evidence="1">CFBP3840</strain>
    </source>
</reference>
<evidence type="ECO:0000313" key="1">
    <source>
        <dbReference type="EMBL" id="SOS40288.1"/>
    </source>
</evidence>
<proteinExistence type="predicted"/>
<dbReference type="Proteomes" id="UP000238095">
    <property type="component" value="Chromosome 1"/>
</dbReference>
<protein>
    <submittedName>
        <fullName evidence="1">Uncharacterized protein</fullName>
    </submittedName>
</protein>